<keyword evidence="4 9" id="KW-0227">DNA damage</keyword>
<dbReference type="CDD" id="cd03284">
    <property type="entry name" value="ABC_MutS1"/>
    <property type="match status" value="1"/>
</dbReference>
<dbReference type="Pfam" id="PF00488">
    <property type="entry name" value="MutS_V"/>
    <property type="match status" value="1"/>
</dbReference>
<dbReference type="FunFam" id="3.40.1170.10:FF:000001">
    <property type="entry name" value="DNA mismatch repair protein MutS"/>
    <property type="match status" value="1"/>
</dbReference>
<dbReference type="Gene3D" id="3.40.1170.10">
    <property type="entry name" value="DNA repair protein MutS, domain I"/>
    <property type="match status" value="1"/>
</dbReference>
<dbReference type="InterPro" id="IPR045076">
    <property type="entry name" value="MutS"/>
</dbReference>
<dbReference type="SUPFAM" id="SSF48334">
    <property type="entry name" value="DNA repair protein MutS, domain III"/>
    <property type="match status" value="1"/>
</dbReference>
<evidence type="ECO:0000256" key="10">
    <source>
        <dbReference type="RuleBase" id="RU003756"/>
    </source>
</evidence>
<dbReference type="InterPro" id="IPR017261">
    <property type="entry name" value="DNA_mismatch_repair_MutS/MSH"/>
</dbReference>
<feature type="domain" description="DNA mismatch repair proteins mutS family" evidence="11">
    <location>
        <begin position="698"/>
        <end position="714"/>
    </location>
</feature>
<dbReference type="SUPFAM" id="SSF53150">
    <property type="entry name" value="DNA repair protein MutS, domain II"/>
    <property type="match status" value="1"/>
</dbReference>
<keyword evidence="3 9" id="KW-0547">Nucleotide-binding</keyword>
<dbReference type="InterPro" id="IPR000432">
    <property type="entry name" value="DNA_mismatch_repair_MutS_C"/>
</dbReference>
<gene>
    <name evidence="9" type="primary">mutS</name>
    <name evidence="12" type="ORF">CDL10_03070</name>
</gene>
<comment type="similarity">
    <text evidence="1 9 10">Belongs to the DNA mismatch repair MutS family.</text>
</comment>
<dbReference type="SMART" id="SM00533">
    <property type="entry name" value="MUTSd"/>
    <property type="match status" value="1"/>
</dbReference>
<dbReference type="Pfam" id="PF05190">
    <property type="entry name" value="MutS_IV"/>
    <property type="match status" value="1"/>
</dbReference>
<dbReference type="InterPro" id="IPR007696">
    <property type="entry name" value="DNA_mismatch_repair_MutS_core"/>
</dbReference>
<dbReference type="Pfam" id="PF05188">
    <property type="entry name" value="MutS_II"/>
    <property type="match status" value="1"/>
</dbReference>
<dbReference type="HAMAP" id="MF_00096">
    <property type="entry name" value="MutS"/>
    <property type="match status" value="1"/>
</dbReference>
<reference evidence="12 13" key="1">
    <citation type="submission" date="2017-06" db="EMBL/GenBank/DDBJ databases">
        <title>Description of Avrilella dinanensis gen. nov. sp. nov.</title>
        <authorList>
            <person name="Leyer C."/>
            <person name="Sassi M."/>
            <person name="Minet J."/>
            <person name="Kayal S."/>
            <person name="Cattoir V."/>
        </authorList>
    </citation>
    <scope>NUCLEOTIDE SEQUENCE [LARGE SCALE GENOMIC DNA]</scope>
    <source>
        <strain evidence="12 13">UR159</strain>
    </source>
</reference>
<dbReference type="InterPro" id="IPR007860">
    <property type="entry name" value="DNA_mmatch_repair_MutS_con_dom"/>
</dbReference>
<dbReference type="GO" id="GO:0005524">
    <property type="term" value="F:ATP binding"/>
    <property type="evidence" value="ECO:0007669"/>
    <property type="project" value="UniProtKB-UniRule"/>
</dbReference>
<dbReference type="Gene3D" id="3.30.420.110">
    <property type="entry name" value="MutS, connector domain"/>
    <property type="match status" value="1"/>
</dbReference>
<dbReference type="NCBIfam" id="TIGR01070">
    <property type="entry name" value="mutS1"/>
    <property type="match status" value="1"/>
</dbReference>
<dbReference type="FunFam" id="3.40.50.300:FF:000870">
    <property type="entry name" value="MutS protein homolog 4"/>
    <property type="match status" value="1"/>
</dbReference>
<proteinExistence type="inferred from homology"/>
<dbReference type="PANTHER" id="PTHR11361:SF34">
    <property type="entry name" value="DNA MISMATCH REPAIR PROTEIN MSH1, MITOCHONDRIAL"/>
    <property type="match status" value="1"/>
</dbReference>
<evidence type="ECO:0000313" key="13">
    <source>
        <dbReference type="Proteomes" id="UP000231960"/>
    </source>
</evidence>
<dbReference type="SUPFAM" id="SSF52540">
    <property type="entry name" value="P-loop containing nucleoside triphosphate hydrolases"/>
    <property type="match status" value="1"/>
</dbReference>
<evidence type="ECO:0000256" key="3">
    <source>
        <dbReference type="ARBA" id="ARBA00022741"/>
    </source>
</evidence>
<dbReference type="Gene3D" id="3.40.50.300">
    <property type="entry name" value="P-loop containing nucleotide triphosphate hydrolases"/>
    <property type="match status" value="1"/>
</dbReference>
<dbReference type="Pfam" id="PF05192">
    <property type="entry name" value="MutS_III"/>
    <property type="match status" value="1"/>
</dbReference>
<organism evidence="12 13">
    <name type="scientific">Avrilella dinanensis</name>
    <dbReference type="NCBI Taxonomy" id="2008672"/>
    <lineage>
        <taxon>Bacteria</taxon>
        <taxon>Pseudomonadati</taxon>
        <taxon>Bacteroidota</taxon>
        <taxon>Flavobacteriia</taxon>
        <taxon>Flavobacteriales</taxon>
        <taxon>Flavobacteriaceae</taxon>
        <taxon>Avrilella</taxon>
    </lineage>
</organism>
<keyword evidence="6 9" id="KW-0238">DNA-binding</keyword>
<dbReference type="GO" id="GO:0006298">
    <property type="term" value="P:mismatch repair"/>
    <property type="evidence" value="ECO:0007669"/>
    <property type="project" value="UniProtKB-UniRule"/>
</dbReference>
<keyword evidence="13" id="KW-1185">Reference proteome</keyword>
<feature type="binding site" evidence="9">
    <location>
        <begin position="624"/>
        <end position="631"/>
    </location>
    <ligand>
        <name>ATP</name>
        <dbReference type="ChEBI" id="CHEBI:30616"/>
    </ligand>
</feature>
<evidence type="ECO:0000313" key="12">
    <source>
        <dbReference type="EMBL" id="PJR03611.1"/>
    </source>
</evidence>
<dbReference type="InterPro" id="IPR016151">
    <property type="entry name" value="DNA_mismatch_repair_MutS_N"/>
</dbReference>
<evidence type="ECO:0000256" key="4">
    <source>
        <dbReference type="ARBA" id="ARBA00022763"/>
    </source>
</evidence>
<dbReference type="OrthoDB" id="9802448at2"/>
<name>A0A2M9R419_9FLAO</name>
<evidence type="ECO:0000256" key="1">
    <source>
        <dbReference type="ARBA" id="ARBA00006271"/>
    </source>
</evidence>
<evidence type="ECO:0000256" key="9">
    <source>
        <dbReference type="HAMAP-Rule" id="MF_00096"/>
    </source>
</evidence>
<dbReference type="InterPro" id="IPR036678">
    <property type="entry name" value="MutS_con_dom_sf"/>
</dbReference>
<dbReference type="Gene3D" id="1.10.1420.10">
    <property type="match status" value="2"/>
</dbReference>
<evidence type="ECO:0000256" key="7">
    <source>
        <dbReference type="ARBA" id="ARBA00023204"/>
    </source>
</evidence>
<comment type="caution">
    <text evidence="12">The sequence shown here is derived from an EMBL/GenBank/DDBJ whole genome shotgun (WGS) entry which is preliminary data.</text>
</comment>
<dbReference type="GO" id="GO:0005829">
    <property type="term" value="C:cytosol"/>
    <property type="evidence" value="ECO:0007669"/>
    <property type="project" value="TreeGrafter"/>
</dbReference>
<dbReference type="GO" id="GO:0003684">
    <property type="term" value="F:damaged DNA binding"/>
    <property type="evidence" value="ECO:0007669"/>
    <property type="project" value="UniProtKB-UniRule"/>
</dbReference>
<dbReference type="SUPFAM" id="SSF55271">
    <property type="entry name" value="DNA repair protein MutS, domain I"/>
    <property type="match status" value="1"/>
</dbReference>
<dbReference type="InterPro" id="IPR007861">
    <property type="entry name" value="DNA_mismatch_repair_MutS_clamp"/>
</dbReference>
<dbReference type="Pfam" id="PF01624">
    <property type="entry name" value="MutS_I"/>
    <property type="match status" value="1"/>
</dbReference>
<dbReference type="PIRSF" id="PIRSF037677">
    <property type="entry name" value="DNA_mis_repair_Msh6"/>
    <property type="match status" value="1"/>
</dbReference>
<dbReference type="Proteomes" id="UP000231960">
    <property type="component" value="Unassembled WGS sequence"/>
</dbReference>
<dbReference type="InterPro" id="IPR005748">
    <property type="entry name" value="DNA_mismatch_repair_MutS"/>
</dbReference>
<dbReference type="NCBIfam" id="NF003810">
    <property type="entry name" value="PRK05399.1"/>
    <property type="match status" value="1"/>
</dbReference>
<dbReference type="GO" id="GO:0140664">
    <property type="term" value="F:ATP-dependent DNA damage sensor activity"/>
    <property type="evidence" value="ECO:0007669"/>
    <property type="project" value="InterPro"/>
</dbReference>
<comment type="function">
    <text evidence="8 9">This protein is involved in the repair of mismatches in DNA. It is possible that it carries out the mismatch recognition step. This protein has a weak ATPase activity.</text>
</comment>
<dbReference type="AlphaFoldDB" id="A0A2M9R419"/>
<accession>A0A2M9R419</accession>
<evidence type="ECO:0000256" key="8">
    <source>
        <dbReference type="ARBA" id="ARBA00024647"/>
    </source>
</evidence>
<evidence type="ECO:0000256" key="5">
    <source>
        <dbReference type="ARBA" id="ARBA00022840"/>
    </source>
</evidence>
<dbReference type="InterPro" id="IPR027417">
    <property type="entry name" value="P-loop_NTPase"/>
</dbReference>
<evidence type="ECO:0000256" key="2">
    <source>
        <dbReference type="ARBA" id="ARBA00021982"/>
    </source>
</evidence>
<protein>
    <recommendedName>
        <fullName evidence="2 9">DNA mismatch repair protein MutS</fullName>
    </recommendedName>
</protein>
<dbReference type="RefSeq" id="WP_100677179.1">
    <property type="nucleotide sequence ID" value="NZ_NIPO01000001.1"/>
</dbReference>
<dbReference type="SMART" id="SM00534">
    <property type="entry name" value="MUTSac"/>
    <property type="match status" value="1"/>
</dbReference>
<dbReference type="PROSITE" id="PS00486">
    <property type="entry name" value="DNA_MISMATCH_REPAIR_2"/>
    <property type="match status" value="1"/>
</dbReference>
<dbReference type="PANTHER" id="PTHR11361">
    <property type="entry name" value="DNA MISMATCH REPAIR PROTEIN MUTS FAMILY MEMBER"/>
    <property type="match status" value="1"/>
</dbReference>
<dbReference type="EMBL" id="NIPO01000001">
    <property type="protein sequence ID" value="PJR03611.1"/>
    <property type="molecule type" value="Genomic_DNA"/>
</dbReference>
<evidence type="ECO:0000259" key="11">
    <source>
        <dbReference type="PROSITE" id="PS00486"/>
    </source>
</evidence>
<dbReference type="GO" id="GO:0030983">
    <property type="term" value="F:mismatched DNA binding"/>
    <property type="evidence" value="ECO:0007669"/>
    <property type="project" value="InterPro"/>
</dbReference>
<keyword evidence="7 9" id="KW-0234">DNA repair</keyword>
<dbReference type="InterPro" id="IPR007695">
    <property type="entry name" value="DNA_mismatch_repair_MutS-lik_N"/>
</dbReference>
<dbReference type="InterPro" id="IPR036187">
    <property type="entry name" value="DNA_mismatch_repair_MutS_sf"/>
</dbReference>
<evidence type="ECO:0000256" key="6">
    <source>
        <dbReference type="ARBA" id="ARBA00023125"/>
    </source>
</evidence>
<sequence>MCAKAKSSKTETKETPLMKQYNQIKAKYPDACLLFRVGDFYETFGEDAVRTANILDITLTKRGAGSSSEIELAGFPHHALNVYLPKLVKAGLRVAICDQLEDPKKTKTIVKRGVTELVTPGVALNDEVLQSKSNNFLSALHFGKKQIGISFLDVSTGEFLLAQGDEEYIDKLLQNFNPSEILVQKNHKKDFLSTFKGDYNLFLLDDWVFKQDFAYDNLTQHFETKSLKGFGVEDLPEGVIAAGAVLHYLSETQHSRIQHISNIQRIAEDAYVWMDRFTVRNLELYNSPHHNAITLLDIIDQTLSPMGGRLLKRWLALPLKDIKQIKQRQDIVAYLLNDNELLTKIQYQIKQISDLERLISKLATGKINPREFIYLKDSLNAIIPIKNLALESDNEALKSLGDRLHSCDLLREKIATTIHTDAPVAVQKGNAIATGVHEELDELRKISREGKGFLDELAQRESEKTGIPSLKISFNNVFGYYIEVRNTHKDKVPEGWIRKQTLVNAERYITEELKAYEAKILGAEERIQQIEQEVYEQFLMWSAQYIQPVQFNAMIIAQLDCLQSFARIAIDNQYVKPEFKDDFGLNIKDGRHPVIEKQLAADTPFIANDVYLDNESQQIIMITGPNMSGKSAILRQTALIVLMAQMGSFVPAKSVRMGVVDKIFTRVGASDNISMGESTFMVEMNETASILNNLSDRSLVLLDEIGRGTSTYDGISIAWAIAEYLHEHPSRPKTLFATHYHELNDMQSRFERIKNFNVSVKELKDTVLFLRKLVPGGSAHSFGIHVAKMAGMPQLVVSKAEKILNSLEKNNDSKTHTKVPEEDVQLSFFTLDDPLMEEIKEDVMSLDINTLTPVEALMKLNEIRRKLS</sequence>
<keyword evidence="5 9" id="KW-0067">ATP-binding</keyword>